<dbReference type="Proteomes" id="UP000563094">
    <property type="component" value="Unassembled WGS sequence"/>
</dbReference>
<organism evidence="1 2">
    <name type="scientific">Rufibacter quisquiliarum</name>
    <dbReference type="NCBI Taxonomy" id="1549639"/>
    <lineage>
        <taxon>Bacteria</taxon>
        <taxon>Pseudomonadati</taxon>
        <taxon>Bacteroidota</taxon>
        <taxon>Cytophagia</taxon>
        <taxon>Cytophagales</taxon>
        <taxon>Hymenobacteraceae</taxon>
        <taxon>Rufibacter</taxon>
    </lineage>
</organism>
<gene>
    <name evidence="1" type="ORF">FHS90_004230</name>
</gene>
<evidence type="ECO:0000313" key="2">
    <source>
        <dbReference type="Proteomes" id="UP000563094"/>
    </source>
</evidence>
<reference evidence="1 2" key="1">
    <citation type="submission" date="2020-08" db="EMBL/GenBank/DDBJ databases">
        <title>Genomic Encyclopedia of Type Strains, Phase IV (KMG-IV): sequencing the most valuable type-strain genomes for metagenomic binning, comparative biology and taxonomic classification.</title>
        <authorList>
            <person name="Goeker M."/>
        </authorList>
    </citation>
    <scope>NUCLEOTIDE SEQUENCE [LARGE SCALE GENOMIC DNA]</scope>
    <source>
        <strain evidence="1 2">DSM 29854</strain>
    </source>
</reference>
<evidence type="ECO:0000313" key="1">
    <source>
        <dbReference type="EMBL" id="MBA9079492.1"/>
    </source>
</evidence>
<dbReference type="EMBL" id="JACJIQ010000023">
    <property type="protein sequence ID" value="MBA9079492.1"/>
    <property type="molecule type" value="Genomic_DNA"/>
</dbReference>
<comment type="caution">
    <text evidence="1">The sequence shown here is derived from an EMBL/GenBank/DDBJ whole genome shotgun (WGS) entry which is preliminary data.</text>
</comment>
<keyword evidence="2" id="KW-1185">Reference proteome</keyword>
<accession>A0A839GKW6</accession>
<dbReference type="AlphaFoldDB" id="A0A839GKW6"/>
<protein>
    <submittedName>
        <fullName evidence="1">Uncharacterized protein</fullName>
    </submittedName>
</protein>
<name>A0A839GKW6_9BACT</name>
<sequence length="58" mass="6696">MPFLVLRQKGHSCFGAVFRKTAPKQEVSKARSFLPLQKLLPSIFEIVKKLLLQMVFLH</sequence>
<proteinExistence type="predicted"/>